<organism evidence="2">
    <name type="scientific">marine metagenome</name>
    <dbReference type="NCBI Taxonomy" id="408172"/>
    <lineage>
        <taxon>unclassified sequences</taxon>
        <taxon>metagenomes</taxon>
        <taxon>ecological metagenomes</taxon>
    </lineage>
</organism>
<dbReference type="SUPFAM" id="SSF52317">
    <property type="entry name" value="Class I glutamine amidotransferase-like"/>
    <property type="match status" value="1"/>
</dbReference>
<gene>
    <name evidence="2" type="ORF">METZ01_LOCUS516321</name>
</gene>
<protein>
    <submittedName>
        <fullName evidence="2">Uncharacterized protein</fullName>
    </submittedName>
</protein>
<name>A0A383F2V8_9ZZZZ</name>
<dbReference type="PROSITE" id="PS51273">
    <property type="entry name" value="GATASE_TYPE_1"/>
    <property type="match status" value="1"/>
</dbReference>
<dbReference type="InterPro" id="IPR029062">
    <property type="entry name" value="Class_I_gatase-like"/>
</dbReference>
<evidence type="ECO:0000313" key="2">
    <source>
        <dbReference type="EMBL" id="SVE63467.1"/>
    </source>
</evidence>
<dbReference type="Gene3D" id="3.40.50.880">
    <property type="match status" value="1"/>
</dbReference>
<dbReference type="PANTHER" id="PTHR42701:SF1">
    <property type="entry name" value="IMIDAZOLE GLYCEROL PHOSPHATE SYNTHASE SUBUNIT HISH"/>
    <property type="match status" value="1"/>
</dbReference>
<dbReference type="PANTHER" id="PTHR42701">
    <property type="entry name" value="IMIDAZOLE GLYCEROL PHOSPHATE SYNTHASE SUBUNIT HISH"/>
    <property type="match status" value="1"/>
</dbReference>
<dbReference type="GO" id="GO:0000107">
    <property type="term" value="F:imidazoleglycerol-phosphate synthase activity"/>
    <property type="evidence" value="ECO:0007669"/>
    <property type="project" value="TreeGrafter"/>
</dbReference>
<sequence>MRVTTVVDYGIVNLRNILRGLKHVGAKVEVTHDPERLLKAERVILPGVGAFAAG</sequence>
<proteinExistence type="predicted"/>
<feature type="non-terminal residue" evidence="2">
    <location>
        <position position="54"/>
    </location>
</feature>
<dbReference type="GO" id="GO:0000105">
    <property type="term" value="P:L-histidine biosynthetic process"/>
    <property type="evidence" value="ECO:0007669"/>
    <property type="project" value="InterPro"/>
</dbReference>
<reference evidence="2" key="1">
    <citation type="submission" date="2018-05" db="EMBL/GenBank/DDBJ databases">
        <authorList>
            <person name="Lanie J.A."/>
            <person name="Ng W.-L."/>
            <person name="Kazmierczak K.M."/>
            <person name="Andrzejewski T.M."/>
            <person name="Davidsen T.M."/>
            <person name="Wayne K.J."/>
            <person name="Tettelin H."/>
            <person name="Glass J.I."/>
            <person name="Rusch D."/>
            <person name="Podicherti R."/>
            <person name="Tsui H.-C.T."/>
            <person name="Winkler M.E."/>
        </authorList>
    </citation>
    <scope>NUCLEOTIDE SEQUENCE</scope>
</reference>
<dbReference type="EMBL" id="UINC01231079">
    <property type="protein sequence ID" value="SVE63467.1"/>
    <property type="molecule type" value="Genomic_DNA"/>
</dbReference>
<evidence type="ECO:0000256" key="1">
    <source>
        <dbReference type="ARBA" id="ARBA00022962"/>
    </source>
</evidence>
<dbReference type="AlphaFoldDB" id="A0A383F2V8"/>
<accession>A0A383F2V8</accession>
<dbReference type="InterPro" id="IPR010139">
    <property type="entry name" value="Imidazole-glycPsynth_HisH"/>
</dbReference>
<keyword evidence="1" id="KW-0315">Glutamine amidotransferase</keyword>